<protein>
    <submittedName>
        <fullName evidence="1">Uncharacterized protein</fullName>
    </submittedName>
</protein>
<reference evidence="1 2" key="1">
    <citation type="submission" date="2021-06" db="EMBL/GenBank/DDBJ databases">
        <title>Caerostris extrusa draft genome.</title>
        <authorList>
            <person name="Kono N."/>
            <person name="Arakawa K."/>
        </authorList>
    </citation>
    <scope>NUCLEOTIDE SEQUENCE [LARGE SCALE GENOMIC DNA]</scope>
</reference>
<name>A0AAV4TNS8_CAEEX</name>
<proteinExistence type="predicted"/>
<dbReference type="AlphaFoldDB" id="A0AAV4TNS8"/>
<dbReference type="EMBL" id="BPLR01011689">
    <property type="protein sequence ID" value="GIY48253.1"/>
    <property type="molecule type" value="Genomic_DNA"/>
</dbReference>
<accession>A0AAV4TNS8</accession>
<dbReference type="Proteomes" id="UP001054945">
    <property type="component" value="Unassembled WGS sequence"/>
</dbReference>
<evidence type="ECO:0000313" key="1">
    <source>
        <dbReference type="EMBL" id="GIY48253.1"/>
    </source>
</evidence>
<keyword evidence="2" id="KW-1185">Reference proteome</keyword>
<organism evidence="1 2">
    <name type="scientific">Caerostris extrusa</name>
    <name type="common">Bark spider</name>
    <name type="synonym">Caerostris bankana</name>
    <dbReference type="NCBI Taxonomy" id="172846"/>
    <lineage>
        <taxon>Eukaryota</taxon>
        <taxon>Metazoa</taxon>
        <taxon>Ecdysozoa</taxon>
        <taxon>Arthropoda</taxon>
        <taxon>Chelicerata</taxon>
        <taxon>Arachnida</taxon>
        <taxon>Araneae</taxon>
        <taxon>Araneomorphae</taxon>
        <taxon>Entelegynae</taxon>
        <taxon>Araneoidea</taxon>
        <taxon>Araneidae</taxon>
        <taxon>Caerostris</taxon>
    </lineage>
</organism>
<gene>
    <name evidence="1" type="ORF">CEXT_181281</name>
</gene>
<evidence type="ECO:0000313" key="2">
    <source>
        <dbReference type="Proteomes" id="UP001054945"/>
    </source>
</evidence>
<sequence>MVPTPSVVPPVTIAPASVNFPAREEPFESVPEVAPVPFFLWHPYCERFPTEKESFECLTLAESAKVCSNFKGNHAVFCRECPRFSKRKLLKELTLSKTSDGPESKNQQ</sequence>
<comment type="caution">
    <text evidence="1">The sequence shown here is derived from an EMBL/GenBank/DDBJ whole genome shotgun (WGS) entry which is preliminary data.</text>
</comment>